<evidence type="ECO:0000259" key="9">
    <source>
        <dbReference type="PROSITE" id="PS50157"/>
    </source>
</evidence>
<dbReference type="PROSITE" id="PS50157">
    <property type="entry name" value="ZINC_FINGER_C2H2_2"/>
    <property type="match status" value="6"/>
</dbReference>
<evidence type="ECO:0000256" key="5">
    <source>
        <dbReference type="ARBA" id="ARBA00022771"/>
    </source>
</evidence>
<dbReference type="FunFam" id="3.30.160.60:FF:001270">
    <property type="entry name" value="zinc finger protein 583 isoform X1"/>
    <property type="match status" value="1"/>
</dbReference>
<accession>A0A8C6Y5B7</accession>
<dbReference type="GO" id="GO:0042800">
    <property type="term" value="F:histone H3K4 methyltransferase activity"/>
    <property type="evidence" value="ECO:0007669"/>
    <property type="project" value="TreeGrafter"/>
</dbReference>
<keyword evidence="12" id="KW-1185">Reference proteome</keyword>
<dbReference type="Gene3D" id="1.10.4020.10">
    <property type="entry name" value="DNA breaking-rejoining enzymes"/>
    <property type="match status" value="1"/>
</dbReference>
<dbReference type="PANTHER" id="PTHR16515:SF10">
    <property type="entry name" value="HISTONE-LYSINE N-METHYLTRANSFERASE PRDM9-RELATED"/>
    <property type="match status" value="1"/>
</dbReference>
<dbReference type="GO" id="GO:0010844">
    <property type="term" value="F:recombination hotspot binding"/>
    <property type="evidence" value="ECO:0007669"/>
    <property type="project" value="TreeGrafter"/>
</dbReference>
<evidence type="ECO:0000313" key="11">
    <source>
        <dbReference type="Ensembl" id="ENSNNAP00000024767.1"/>
    </source>
</evidence>
<evidence type="ECO:0000256" key="4">
    <source>
        <dbReference type="ARBA" id="ARBA00022737"/>
    </source>
</evidence>
<dbReference type="CDD" id="cd07936">
    <property type="entry name" value="SCAN"/>
    <property type="match status" value="1"/>
</dbReference>
<dbReference type="Proteomes" id="UP000694559">
    <property type="component" value="Unplaced"/>
</dbReference>
<evidence type="ECO:0000259" key="10">
    <source>
        <dbReference type="PROSITE" id="PS50804"/>
    </source>
</evidence>
<dbReference type="PANTHER" id="PTHR16515">
    <property type="entry name" value="PR DOMAIN ZINC FINGER PROTEIN"/>
    <property type="match status" value="1"/>
</dbReference>
<evidence type="ECO:0000313" key="12">
    <source>
        <dbReference type="Proteomes" id="UP000694559"/>
    </source>
</evidence>
<comment type="subcellular location">
    <subcellularLocation>
        <location evidence="1">Nucleus</location>
    </subcellularLocation>
</comment>
<evidence type="ECO:0000256" key="1">
    <source>
        <dbReference type="ARBA" id="ARBA00004123"/>
    </source>
</evidence>
<dbReference type="PROSITE" id="PS50804">
    <property type="entry name" value="SCAN_BOX"/>
    <property type="match status" value="1"/>
</dbReference>
<reference evidence="11" key="1">
    <citation type="submission" date="2025-08" db="UniProtKB">
        <authorList>
            <consortium name="Ensembl"/>
        </authorList>
    </citation>
    <scope>IDENTIFICATION</scope>
</reference>
<feature type="domain" description="C2H2-type" evidence="9">
    <location>
        <begin position="191"/>
        <end position="218"/>
    </location>
</feature>
<dbReference type="InterPro" id="IPR038269">
    <property type="entry name" value="SCAN_sf"/>
</dbReference>
<name>A0A8C6Y5B7_NAJNA</name>
<dbReference type="Pfam" id="PF00096">
    <property type="entry name" value="zf-C2H2"/>
    <property type="match status" value="4"/>
</dbReference>
<dbReference type="Gene3D" id="3.30.160.60">
    <property type="entry name" value="Classic Zinc Finger"/>
    <property type="match status" value="6"/>
</dbReference>
<feature type="domain" description="C2H2-type" evidence="9">
    <location>
        <begin position="303"/>
        <end position="330"/>
    </location>
</feature>
<dbReference type="PROSITE" id="PS00028">
    <property type="entry name" value="ZINC_FINGER_C2H2_1"/>
    <property type="match status" value="6"/>
</dbReference>
<keyword evidence="5 8" id="KW-0863">Zinc-finger</keyword>
<sequence>VFVLLCHQSSEMACDNLTAGDKGDEKEEERGILKEEGIAMESARQSFRWYCYPEAKGPRKAYGQLLDLCHHWLKPESRSKEQILELLVLEQFLAILPKEIQSWVWQQHPENCGQAVDLVENFLTGLSLLERHGKKVRDLKGHWLRWIIGLPLDKEEGEIVLCVEPSSHMEQDDAPAVDVAPVSRGKGERPHPCSECGKAFSQWSKLVRHRRIHTGERPNTCTDCGKSFTQSSHLVQHRRTHTGEKPYVCQDCGKAFSWSSNLAQHQRTHTGEKPYVCRECGKAFSQSTNLIKHQRSHTGEKPYRCPECPKSFYRSSDLIQHQITHTGERPFKCEECGKGFTQSANLVKHRKIHL</sequence>
<dbReference type="Pfam" id="PF02023">
    <property type="entry name" value="SCAN"/>
    <property type="match status" value="1"/>
</dbReference>
<dbReference type="FunFam" id="1.10.4020.10:FF:000001">
    <property type="entry name" value="zinc finger protein 263 isoform X1"/>
    <property type="match status" value="1"/>
</dbReference>
<feature type="domain" description="SCAN box" evidence="10">
    <location>
        <begin position="44"/>
        <end position="122"/>
    </location>
</feature>
<dbReference type="GO" id="GO:0006355">
    <property type="term" value="P:regulation of DNA-templated transcription"/>
    <property type="evidence" value="ECO:0007669"/>
    <property type="project" value="UniProtKB-ARBA"/>
</dbReference>
<dbReference type="SUPFAM" id="SSF47353">
    <property type="entry name" value="Retrovirus capsid dimerization domain-like"/>
    <property type="match status" value="1"/>
</dbReference>
<dbReference type="InterPro" id="IPR013087">
    <property type="entry name" value="Znf_C2H2_type"/>
</dbReference>
<dbReference type="SMART" id="SM00355">
    <property type="entry name" value="ZnF_C2H2"/>
    <property type="match status" value="6"/>
</dbReference>
<evidence type="ECO:0000256" key="6">
    <source>
        <dbReference type="ARBA" id="ARBA00022833"/>
    </source>
</evidence>
<comment type="similarity">
    <text evidence="2">Belongs to the krueppel C2H2-type zinc-finger protein family.</text>
</comment>
<dbReference type="GO" id="GO:0005634">
    <property type="term" value="C:nucleus"/>
    <property type="evidence" value="ECO:0007669"/>
    <property type="project" value="UniProtKB-SubCell"/>
</dbReference>
<dbReference type="InterPro" id="IPR036236">
    <property type="entry name" value="Znf_C2H2_sf"/>
</dbReference>
<dbReference type="SMART" id="SM00431">
    <property type="entry name" value="SCAN"/>
    <property type="match status" value="1"/>
</dbReference>
<dbReference type="GeneTree" id="ENSGT00940000153104"/>
<feature type="domain" description="C2H2-type" evidence="9">
    <location>
        <begin position="247"/>
        <end position="274"/>
    </location>
</feature>
<proteinExistence type="inferred from homology"/>
<keyword evidence="6" id="KW-0862">Zinc</keyword>
<dbReference type="FunFam" id="3.30.160.60:FF:000016">
    <property type="entry name" value="zinc finger protein 37 homolog"/>
    <property type="match status" value="1"/>
</dbReference>
<evidence type="ECO:0000256" key="2">
    <source>
        <dbReference type="ARBA" id="ARBA00006991"/>
    </source>
</evidence>
<dbReference type="GO" id="GO:0008270">
    <property type="term" value="F:zinc ion binding"/>
    <property type="evidence" value="ECO:0007669"/>
    <property type="project" value="UniProtKB-KW"/>
</dbReference>
<feature type="domain" description="C2H2-type" evidence="9">
    <location>
        <begin position="275"/>
        <end position="302"/>
    </location>
</feature>
<feature type="domain" description="C2H2-type" evidence="9">
    <location>
        <begin position="331"/>
        <end position="354"/>
    </location>
</feature>
<dbReference type="GO" id="GO:0046975">
    <property type="term" value="F:histone H3K36 methyltransferase activity"/>
    <property type="evidence" value="ECO:0007669"/>
    <property type="project" value="TreeGrafter"/>
</dbReference>
<evidence type="ECO:0000256" key="8">
    <source>
        <dbReference type="PROSITE-ProRule" id="PRU00042"/>
    </source>
</evidence>
<reference evidence="11" key="2">
    <citation type="submission" date="2025-09" db="UniProtKB">
        <authorList>
            <consortium name="Ensembl"/>
        </authorList>
    </citation>
    <scope>IDENTIFICATION</scope>
</reference>
<keyword evidence="7" id="KW-0539">Nucleus</keyword>
<dbReference type="GO" id="GO:0010845">
    <property type="term" value="P:positive regulation of reciprocal meiotic recombination"/>
    <property type="evidence" value="ECO:0007669"/>
    <property type="project" value="TreeGrafter"/>
</dbReference>
<dbReference type="FunFam" id="3.30.160.60:FF:000029">
    <property type="entry name" value="GLI family zinc finger 4"/>
    <property type="match status" value="1"/>
</dbReference>
<keyword evidence="4" id="KW-0677">Repeat</keyword>
<evidence type="ECO:0000256" key="7">
    <source>
        <dbReference type="ARBA" id="ARBA00023242"/>
    </source>
</evidence>
<dbReference type="Pfam" id="PF13465">
    <property type="entry name" value="zf-H2C2_2"/>
    <property type="match status" value="1"/>
</dbReference>
<keyword evidence="3" id="KW-0479">Metal-binding</keyword>
<evidence type="ECO:0000256" key="3">
    <source>
        <dbReference type="ARBA" id="ARBA00022723"/>
    </source>
</evidence>
<dbReference type="Ensembl" id="ENSNNAT00000025964.1">
    <property type="protein sequence ID" value="ENSNNAP00000024767.1"/>
    <property type="gene ID" value="ENSNNAG00000016246.1"/>
</dbReference>
<dbReference type="InterPro" id="IPR050331">
    <property type="entry name" value="Zinc_finger"/>
</dbReference>
<dbReference type="FunFam" id="3.30.160.60:FF:002343">
    <property type="entry name" value="Zinc finger protein 33A"/>
    <property type="match status" value="1"/>
</dbReference>
<dbReference type="InterPro" id="IPR003309">
    <property type="entry name" value="SCAN_dom"/>
</dbReference>
<dbReference type="FunFam" id="3.30.160.60:FF:000355">
    <property type="entry name" value="zinc finger and SCAN domain-containing protein 20 isoform X1"/>
    <property type="match status" value="1"/>
</dbReference>
<feature type="domain" description="C2H2-type" evidence="9">
    <location>
        <begin position="219"/>
        <end position="246"/>
    </location>
</feature>
<organism evidence="11 12">
    <name type="scientific">Naja naja</name>
    <name type="common">Indian cobra</name>
    <dbReference type="NCBI Taxonomy" id="35670"/>
    <lineage>
        <taxon>Eukaryota</taxon>
        <taxon>Metazoa</taxon>
        <taxon>Chordata</taxon>
        <taxon>Craniata</taxon>
        <taxon>Vertebrata</taxon>
        <taxon>Euteleostomi</taxon>
        <taxon>Lepidosauria</taxon>
        <taxon>Squamata</taxon>
        <taxon>Bifurcata</taxon>
        <taxon>Unidentata</taxon>
        <taxon>Episquamata</taxon>
        <taxon>Toxicofera</taxon>
        <taxon>Serpentes</taxon>
        <taxon>Colubroidea</taxon>
        <taxon>Elapidae</taxon>
        <taxon>Elapinae</taxon>
        <taxon>Naja</taxon>
    </lineage>
</organism>
<protein>
    <submittedName>
        <fullName evidence="11">Uncharacterized protein</fullName>
    </submittedName>
</protein>
<dbReference type="AlphaFoldDB" id="A0A8C6Y5B7"/>
<dbReference type="FunFam" id="3.30.160.60:FF:001090">
    <property type="entry name" value="zinc finger protein 629 isoform X2"/>
    <property type="match status" value="1"/>
</dbReference>
<dbReference type="SUPFAM" id="SSF57667">
    <property type="entry name" value="beta-beta-alpha zinc fingers"/>
    <property type="match status" value="3"/>
</dbReference>